<organism evidence="1 2">
    <name type="scientific">Streptomyces griseofuscus</name>
    <dbReference type="NCBI Taxonomy" id="146922"/>
    <lineage>
        <taxon>Bacteria</taxon>
        <taxon>Bacillati</taxon>
        <taxon>Actinomycetota</taxon>
        <taxon>Actinomycetes</taxon>
        <taxon>Kitasatosporales</taxon>
        <taxon>Streptomycetaceae</taxon>
        <taxon>Streptomyces</taxon>
    </lineage>
</organism>
<name>A0A7H1Q0I5_9ACTN</name>
<dbReference type="Proteomes" id="UP000516422">
    <property type="component" value="Chromosome"/>
</dbReference>
<sequence length="36" mass="3674">MEPKVLGDRLAPAATGPLVRRPLAAEAVDSPFPAGC</sequence>
<gene>
    <name evidence="1" type="ORF">HEP81_03513</name>
</gene>
<accession>A0A7H1Q0I5</accession>
<protein>
    <submittedName>
        <fullName evidence="1">Uncharacterized protein</fullName>
    </submittedName>
</protein>
<evidence type="ECO:0000313" key="2">
    <source>
        <dbReference type="Proteomes" id="UP000516422"/>
    </source>
</evidence>
<evidence type="ECO:0000313" key="1">
    <source>
        <dbReference type="EMBL" id="QNT93815.1"/>
    </source>
</evidence>
<proteinExistence type="predicted"/>
<dbReference type="AlphaFoldDB" id="A0A7H1Q0I5"/>
<reference evidence="1 2" key="1">
    <citation type="submission" date="2020-04" db="EMBL/GenBank/DDBJ databases">
        <title>Characterization and engineering of Streptomyces griseofuscus DSM40191 as a potential heterologous host for expression of BGCs.</title>
        <authorList>
            <person name="Gren T."/>
            <person name="Whitford C.M."/>
            <person name="Mohite O.S."/>
            <person name="Joergensen T.S."/>
            <person name="Nielsen J.B."/>
            <person name="Lee S.Y."/>
            <person name="Weber T."/>
        </authorList>
    </citation>
    <scope>NUCLEOTIDE SEQUENCE [LARGE SCALE GENOMIC DNA]</scope>
    <source>
        <strain evidence="1 2">DSM 40191</strain>
    </source>
</reference>
<dbReference type="KEGG" id="sgf:HEP81_03513"/>
<dbReference type="EMBL" id="CP051006">
    <property type="protein sequence ID" value="QNT93815.1"/>
    <property type="molecule type" value="Genomic_DNA"/>
</dbReference>